<reference evidence="1" key="1">
    <citation type="submission" date="2021-01" db="EMBL/GenBank/DDBJ databases">
        <authorList>
            <person name="Sun Q."/>
        </authorList>
    </citation>
    <scope>NUCLEOTIDE SEQUENCE</scope>
    <source>
        <strain evidence="1">YIM B02566</strain>
    </source>
</reference>
<name>A0ACC5RAA0_9HYPH</name>
<comment type="caution">
    <text evidence="1">The sequence shown here is derived from an EMBL/GenBank/DDBJ whole genome shotgun (WGS) entry which is preliminary data.</text>
</comment>
<evidence type="ECO:0000313" key="2">
    <source>
        <dbReference type="Proteomes" id="UP000616151"/>
    </source>
</evidence>
<protein>
    <submittedName>
        <fullName evidence="1">Helix-turn-helix transcriptional regulator</fullName>
    </submittedName>
</protein>
<dbReference type="EMBL" id="JAENHL010000008">
    <property type="protein sequence ID" value="MBK1869538.1"/>
    <property type="molecule type" value="Genomic_DNA"/>
</dbReference>
<gene>
    <name evidence="1" type="ORF">JHL16_24475</name>
</gene>
<accession>A0ACC5RAA0</accession>
<proteinExistence type="predicted"/>
<keyword evidence="2" id="KW-1185">Reference proteome</keyword>
<dbReference type="Proteomes" id="UP000616151">
    <property type="component" value="Unassembled WGS sequence"/>
</dbReference>
<sequence length="253" mass="27868">MTDQTLSAEENDAVADMVREALARRRITRQYLADQAKISLSTLEKALSGQRPFTLASIVRLEAALGLTLRRATPAKLAAASRFTGIAPEDLGSYARPAVSWIEGDYVTIRPSFSNPDSIYAYLTCIAWNEEKSHLTFKESERVDAAFTQDGNVSIPHQSGYIYLITNKLGQYRFVIISRPTIAGEMFGILTTLQSGRGMHLTPVATPIILVPAKTLGGNPAYGRVEKGHSFYAKYKAYVTRALEEPFALFVAK</sequence>
<organism evidence="1 2">
    <name type="scientific">Taklimakanibacter albus</name>
    <dbReference type="NCBI Taxonomy" id="2800327"/>
    <lineage>
        <taxon>Bacteria</taxon>
        <taxon>Pseudomonadati</taxon>
        <taxon>Pseudomonadota</taxon>
        <taxon>Alphaproteobacteria</taxon>
        <taxon>Hyphomicrobiales</taxon>
        <taxon>Aestuariivirgaceae</taxon>
        <taxon>Taklimakanibacter</taxon>
    </lineage>
</organism>
<evidence type="ECO:0000313" key="1">
    <source>
        <dbReference type="EMBL" id="MBK1869538.1"/>
    </source>
</evidence>